<dbReference type="EMBL" id="JASKMA010000004">
    <property type="protein sequence ID" value="MDT6983193.1"/>
    <property type="molecule type" value="Genomic_DNA"/>
</dbReference>
<evidence type="ECO:0000256" key="5">
    <source>
        <dbReference type="ARBA" id="ARBA00022989"/>
    </source>
</evidence>
<evidence type="ECO:0000256" key="6">
    <source>
        <dbReference type="ARBA" id="ARBA00023136"/>
    </source>
</evidence>
<proteinExistence type="inferred from homology"/>
<dbReference type="PANTHER" id="PTHR43744:SF12">
    <property type="entry name" value="ABC TRANSPORTER PERMEASE PROTEIN MG189-RELATED"/>
    <property type="match status" value="1"/>
</dbReference>
<name>A0ABU3JMN2_9ACTN</name>
<dbReference type="Gene3D" id="1.10.3720.10">
    <property type="entry name" value="MetI-like"/>
    <property type="match status" value="1"/>
</dbReference>
<gene>
    <name evidence="9" type="ORF">QNO04_06950</name>
</gene>
<comment type="similarity">
    <text evidence="7">Belongs to the binding-protein-dependent transport system permease family.</text>
</comment>
<evidence type="ECO:0000256" key="7">
    <source>
        <dbReference type="RuleBase" id="RU363032"/>
    </source>
</evidence>
<organism evidence="9 10">
    <name type="scientific">Streptomyces lusitanus</name>
    <dbReference type="NCBI Taxonomy" id="68232"/>
    <lineage>
        <taxon>Bacteria</taxon>
        <taxon>Bacillati</taxon>
        <taxon>Actinomycetota</taxon>
        <taxon>Actinomycetes</taxon>
        <taxon>Kitasatosporales</taxon>
        <taxon>Streptomycetaceae</taxon>
        <taxon>Streptomyces</taxon>
    </lineage>
</organism>
<dbReference type="PANTHER" id="PTHR43744">
    <property type="entry name" value="ABC TRANSPORTER PERMEASE PROTEIN MG189-RELATED-RELATED"/>
    <property type="match status" value="1"/>
</dbReference>
<evidence type="ECO:0000256" key="2">
    <source>
        <dbReference type="ARBA" id="ARBA00022448"/>
    </source>
</evidence>
<dbReference type="CDD" id="cd06261">
    <property type="entry name" value="TM_PBP2"/>
    <property type="match status" value="1"/>
</dbReference>
<dbReference type="InterPro" id="IPR035906">
    <property type="entry name" value="MetI-like_sf"/>
</dbReference>
<comment type="caution">
    <text evidence="9">The sequence shown here is derived from an EMBL/GenBank/DDBJ whole genome shotgun (WGS) entry which is preliminary data.</text>
</comment>
<evidence type="ECO:0000313" key="9">
    <source>
        <dbReference type="EMBL" id="MDT6983193.1"/>
    </source>
</evidence>
<evidence type="ECO:0000256" key="4">
    <source>
        <dbReference type="ARBA" id="ARBA00022692"/>
    </source>
</evidence>
<keyword evidence="6 7" id="KW-0472">Membrane</keyword>
<reference evidence="9 10" key="1">
    <citation type="submission" date="2023-05" db="EMBL/GenBank/DDBJ databases">
        <title>Streptomyces fuscus sp. nov., a brown-black pigment producing actinomyces isolated from dry sand of Sea duck farm.</title>
        <authorList>
            <person name="Xie J."/>
            <person name="Shen N."/>
        </authorList>
    </citation>
    <scope>NUCLEOTIDE SEQUENCE [LARGE SCALE GENOMIC DNA]</scope>
    <source>
        <strain evidence="9 10">CGMCC 4.1745</strain>
    </source>
</reference>
<feature type="transmembrane region" description="Helical" evidence="7">
    <location>
        <begin position="155"/>
        <end position="176"/>
    </location>
</feature>
<feature type="transmembrane region" description="Helical" evidence="7">
    <location>
        <begin position="86"/>
        <end position="111"/>
    </location>
</feature>
<sequence>MSAPTASPRPVPAPARPRGRGRVRTPLLYTLASLGLLVMSAPFLWMALSAFKTRRDLTASPPVWLPSEWTLSNFTALLDQLDMPRYFLNSLIVAVLVTLCNLLFCSMLGYALAKLEFTGRSKVFGVVLAALMVPGNLLILPLYVLMTKLGLIDTYAGLVLPFAAGAFGVFLMRQFMQSIPDELLEAARIDGAGEWYIFWRIVLPLVKPALATLTIFTFLGSWNNFVWPLIATNDPDKYTLPVALATFANDPNRTVGGGNGMLMAGSLLVVLPVLFVFVVLQRHFTQGIATAGLK</sequence>
<dbReference type="SUPFAM" id="SSF161098">
    <property type="entry name" value="MetI-like"/>
    <property type="match status" value="1"/>
</dbReference>
<keyword evidence="5 7" id="KW-1133">Transmembrane helix</keyword>
<dbReference type="RefSeq" id="WP_394305593.1">
    <property type="nucleotide sequence ID" value="NZ_JASKMA010000004.1"/>
</dbReference>
<evidence type="ECO:0000313" key="10">
    <source>
        <dbReference type="Proteomes" id="UP001249760"/>
    </source>
</evidence>
<keyword evidence="10" id="KW-1185">Reference proteome</keyword>
<dbReference type="InterPro" id="IPR000515">
    <property type="entry name" value="MetI-like"/>
</dbReference>
<dbReference type="Pfam" id="PF00528">
    <property type="entry name" value="BPD_transp_1"/>
    <property type="match status" value="1"/>
</dbReference>
<feature type="transmembrane region" description="Helical" evidence="7">
    <location>
        <begin position="197"/>
        <end position="219"/>
    </location>
</feature>
<keyword evidence="4 7" id="KW-0812">Transmembrane</keyword>
<protein>
    <submittedName>
        <fullName evidence="9">Carbohydrate ABC transporter permease</fullName>
    </submittedName>
</protein>
<feature type="transmembrane region" description="Helical" evidence="7">
    <location>
        <begin position="123"/>
        <end position="143"/>
    </location>
</feature>
<feature type="transmembrane region" description="Helical" evidence="7">
    <location>
        <begin position="26"/>
        <end position="48"/>
    </location>
</feature>
<keyword evidence="3" id="KW-1003">Cell membrane</keyword>
<evidence type="ECO:0000256" key="3">
    <source>
        <dbReference type="ARBA" id="ARBA00022475"/>
    </source>
</evidence>
<keyword evidence="2 7" id="KW-0813">Transport</keyword>
<dbReference type="PROSITE" id="PS50928">
    <property type="entry name" value="ABC_TM1"/>
    <property type="match status" value="1"/>
</dbReference>
<evidence type="ECO:0000259" key="8">
    <source>
        <dbReference type="PROSITE" id="PS50928"/>
    </source>
</evidence>
<feature type="domain" description="ABC transmembrane type-1" evidence="8">
    <location>
        <begin position="87"/>
        <end position="280"/>
    </location>
</feature>
<evidence type="ECO:0000256" key="1">
    <source>
        <dbReference type="ARBA" id="ARBA00004651"/>
    </source>
</evidence>
<comment type="subcellular location">
    <subcellularLocation>
        <location evidence="1 7">Cell membrane</location>
        <topology evidence="1 7">Multi-pass membrane protein</topology>
    </subcellularLocation>
</comment>
<feature type="transmembrane region" description="Helical" evidence="7">
    <location>
        <begin position="261"/>
        <end position="280"/>
    </location>
</feature>
<dbReference type="Proteomes" id="UP001249760">
    <property type="component" value="Unassembled WGS sequence"/>
</dbReference>
<accession>A0ABU3JMN2</accession>